<accession>A0A0B3Y0S7</accession>
<gene>
    <name evidence="1" type="ORF">RJ41_15405</name>
</gene>
<dbReference type="Pfam" id="PF07273">
    <property type="entry name" value="DUF1439"/>
    <property type="match status" value="1"/>
</dbReference>
<comment type="caution">
    <text evidence="1">The sequence shown here is derived from an EMBL/GenBank/DDBJ whole genome shotgun (WGS) entry which is preliminary data.</text>
</comment>
<sequence>MTQNLSFKDKCKVYLAQWLVKWGKLTHDDFTKSELHDLVKGSFPYSFTFDIPMGTGTVTVLEGNITLDSESNRIGLQCLSALNIVVATTTIYRAHVVFTVSASPYYDKNMSTLYLTDVTTDSVTLVNDDYALIKDTQFLMSRFFPKSVNTLLGGSLKSALSLFSAGTSDIAADYLQVYLSGSKQAVLDYHIPLINSAIKKQIKQEDLSHTMRNDHWREVLFSKAGQNVRVEDDVLRFYLIE</sequence>
<organism evidence="1 2">
    <name type="scientific">Alteromonas marina</name>
    <dbReference type="NCBI Taxonomy" id="203795"/>
    <lineage>
        <taxon>Bacteria</taxon>
        <taxon>Pseudomonadati</taxon>
        <taxon>Pseudomonadota</taxon>
        <taxon>Gammaproteobacteria</taxon>
        <taxon>Alteromonadales</taxon>
        <taxon>Alteromonadaceae</taxon>
        <taxon>Alteromonas/Salinimonas group</taxon>
        <taxon>Alteromonas</taxon>
    </lineage>
</organism>
<reference evidence="1 2" key="1">
    <citation type="submission" date="2014-12" db="EMBL/GenBank/DDBJ databases">
        <title>Genome sequencing of Alteromonas marina AD001.</title>
        <authorList>
            <person name="Adrian T.G.S."/>
            <person name="Chan K.G."/>
        </authorList>
    </citation>
    <scope>NUCLEOTIDE SEQUENCE [LARGE SCALE GENOMIC DNA]</scope>
    <source>
        <strain evidence="1 2">AD001</strain>
    </source>
</reference>
<dbReference type="RefSeq" id="WP_039222750.1">
    <property type="nucleotide sequence ID" value="NZ_JWLW01000065.1"/>
</dbReference>
<dbReference type="EMBL" id="JWLW01000065">
    <property type="protein sequence ID" value="KHT44958.1"/>
    <property type="molecule type" value="Genomic_DNA"/>
</dbReference>
<protein>
    <recommendedName>
        <fullName evidence="3">DUF1439 domain-containing protein</fullName>
    </recommendedName>
</protein>
<keyword evidence="2" id="KW-1185">Reference proteome</keyword>
<proteinExistence type="predicted"/>
<dbReference type="OrthoDB" id="6381036at2"/>
<evidence type="ECO:0008006" key="3">
    <source>
        <dbReference type="Google" id="ProtNLM"/>
    </source>
</evidence>
<dbReference type="Proteomes" id="UP000031197">
    <property type="component" value="Unassembled WGS sequence"/>
</dbReference>
<dbReference type="Gene3D" id="3.15.10.40">
    <property type="entry name" value="Uncharacterised protein PF07273, DUF1439"/>
    <property type="match status" value="1"/>
</dbReference>
<dbReference type="InterPro" id="IPR010835">
    <property type="entry name" value="DUF1439"/>
</dbReference>
<dbReference type="AlphaFoldDB" id="A0A0B3Y0S7"/>
<evidence type="ECO:0000313" key="2">
    <source>
        <dbReference type="Proteomes" id="UP000031197"/>
    </source>
</evidence>
<name>A0A0B3Y0S7_9ALTE</name>
<evidence type="ECO:0000313" key="1">
    <source>
        <dbReference type="EMBL" id="KHT44958.1"/>
    </source>
</evidence>